<reference evidence="3" key="1">
    <citation type="submission" date="2015-07" db="EMBL/GenBank/DDBJ databases">
        <title>MeaNS - Measles Nucleotide Surveillance Program.</title>
        <authorList>
            <person name="Tran T."/>
            <person name="Druce J."/>
        </authorList>
    </citation>
    <scope>NUCLEOTIDE SEQUENCE</scope>
    <source>
        <strain evidence="3">UCB-OBI-ISO-001</strain>
        <tissue evidence="3">Gonad</tissue>
    </source>
</reference>
<feature type="compositionally biased region" description="Basic residues" evidence="1">
    <location>
        <begin position="455"/>
        <end position="465"/>
    </location>
</feature>
<feature type="region of interest" description="Disordered" evidence="1">
    <location>
        <begin position="863"/>
        <end position="1040"/>
    </location>
</feature>
<dbReference type="PANTHER" id="PTHR15607">
    <property type="entry name" value="SYNAPTONEMAL COMPLEX PROTEIN-RELATED"/>
    <property type="match status" value="1"/>
</dbReference>
<feature type="region of interest" description="Disordered" evidence="1">
    <location>
        <begin position="1166"/>
        <end position="1329"/>
    </location>
</feature>
<sequence length="1843" mass="209582">MDCILKGRLPFLIRLQALKYSNLLFERCPSSVKENLNLKPQHQNNLKSIIKLISTVGDYEFQVAIVEYTFRSISKKCRSQNLSNLSDPNIFSFINSIKDETFESDCRKCFNAFNSNQGMYQRVFSVPCNAIYFGKLKLNKPKDESYKYFWVDFNVTSQRVTFYCEQVNGSEDPECEEDVWETVSICKEDVMEIIYEVSEDDQLAIIYFLFFPSMKEILPGHTLKKGSSMKMTFQDKDAVCKGIQEIFCNPKCSVAQKAIPINDGYKKDSHQKVRVERSPYEHVLNESFNSSTMKTMRKCSVPSECMTTPLMIKVQKLKPETQNEKPAKDIKNTPRKNAIIVSEVSQSSKNTDRRRTNSPKIKNNYGVVSERNNQELKEKGKKITATMPSNSPDSNSPKTELTNTKSGQRLSAKKPALNQPLKTYEKVSSTRRSSRINIKHQDLPSPQKKATPPKSPRKLRSRTRNNKMTMSQESSSDFVTSSTAKVAGREKENMLKNTSSLKPYERSSRIKQNVGSTPVLDISNNSCKKTEQAKKIPDTRDNSALTSVENTKTNLDQSHFPVSQCGDNKSQTTTVKNTSNKTRLRSFDKLNLLPEKYPLRKDNHNKKRPENKTTSNSTATELKESNRSILNNPSICTIQETQENCAYEENSIVIPESVPLKQQPLVSRKLANSNTKQTPAFDSGIASSVDIQKQRKKTVLEKTVIKIAPSSTKDVSIREDPSFIYHSLIQKNSELKSSNIDKIKEINNDVLKEVTKVTESKQTAVENLSTADNRMKTKRPVKKTFFHFISSDSDANSNNNKTIPSKYSTITEENLKKFNQQRDKSLVNNLNARIKGFVKSSCETVFQDIDNVDKNQTMKEDEILKDPHHFSTLHKSRNLDVDLTNDKSPKTTSNTSDHNNNNNNNDNNDNDLSNKSSASSNLSSPVTDPTMRKKSPENTNQQQKVASPEKMAQSTEGDQLVNPKTAHNSSKFQTNSKHQSKTKRNIPKGSLSYFSAQPPKEAHRKSEGSRSPSFKLFEQTPPHQARHKAKRNYRSNKQANLSKLYDPYDFDNISNSSSNVKQSIRSLSPVISEKRKFFKTRQNTKASNFSNYLDITKRSKPIKESESFLPSTASKKTKQSLNKKHETSNQTSKSVTLNQTLKYVTSNQTPKSVLDEFNKDQSNETHFNLLTPGRQGLNNKQRDGSERSDKTSKKVSSISVNSKTAANNARLTRKRKPVNYKEADTSSEDQINDDESVVSSRSEASMPQKILKTVTREGQSKHKSVSPVSSEHFSSYQKQSLNSKQKAQPLSKQLNQTNKRDNQEQKKSNTNTNKIQKISVPSLSGSHFGSSITQNSEISWIAAKKNNHQENQIQKTYSTKKDKSYFGSYPCIPKSLKSRKKPVKKDSKKLKNYKEKELTFHDTEFTCNGSLNCLTDEEHQVLTRTTTELSHSESINKSLVSFNISEKLLPTNSVLGVHQFQPSCSSSFTAPSKATDNLQGTVDIYPRSDSSKCASLVSCVSLASHSSLTSINSKKNQFLDSPLEERILTQEEHHKLNFQENFSNYQENSSDKSEPNVSLSDHLDNFSGSNLSITSFQKNSMHQQAQMSPKQTSFWKPSLWDNFTQDKSTKINNFQALPTKTYKKSVTVSVSDESVEVLTAKVSERSSHQYSCTRESAYLPTESKSSDNCSNYKSGNIKQLVHSIGTDMKKSIAIKQTNISAITKETLAKTEKALLKVWQKDFHSRHDLHKDFESKVFREFERLHREILSSEECRQTLMKTVDEQIENSENCRFSQMKCLKRLQMLYSQYYTTVCTDNEIKKDKQVEVRNILKTEMTELQKKFLFDATQQEMQQIRSRLYKILT</sequence>
<feature type="compositionally biased region" description="Basic and acidic residues" evidence="1">
    <location>
        <begin position="1298"/>
        <end position="1307"/>
    </location>
</feature>
<name>A0A0L8GUJ6_OCTBM</name>
<feature type="region of interest" description="Disordered" evidence="1">
    <location>
        <begin position="316"/>
        <end position="485"/>
    </location>
</feature>
<feature type="compositionally biased region" description="Low complexity" evidence="1">
    <location>
        <begin position="1265"/>
        <end position="1275"/>
    </location>
</feature>
<feature type="compositionally biased region" description="Polar residues" evidence="1">
    <location>
        <begin position="466"/>
        <end position="484"/>
    </location>
</feature>
<feature type="compositionally biased region" description="Acidic residues" evidence="1">
    <location>
        <begin position="1225"/>
        <end position="1236"/>
    </location>
</feature>
<accession>A0A0L8GUJ6</accession>
<feature type="compositionally biased region" description="Basic and acidic residues" evidence="1">
    <location>
        <begin position="877"/>
        <end position="889"/>
    </location>
</feature>
<feature type="compositionally biased region" description="Basic residues" evidence="1">
    <location>
        <begin position="1024"/>
        <end position="1034"/>
    </location>
</feature>
<feature type="compositionally biased region" description="Polar residues" evidence="1">
    <location>
        <begin position="965"/>
        <end position="977"/>
    </location>
</feature>
<feature type="compositionally biased region" description="Polar residues" evidence="1">
    <location>
        <begin position="1308"/>
        <end position="1329"/>
    </location>
</feature>
<dbReference type="InterPro" id="IPR024835">
    <property type="entry name" value="SYCP2-like"/>
</dbReference>
<feature type="region of interest" description="Disordered" evidence="1">
    <location>
        <begin position="1103"/>
        <end position="1134"/>
    </location>
</feature>
<feature type="region of interest" description="Disordered" evidence="1">
    <location>
        <begin position="594"/>
        <end position="626"/>
    </location>
</feature>
<proteinExistence type="predicted"/>
<protein>
    <recommendedName>
        <fullName evidence="2">Synaptonemal complex protein 2 Spt16M-like domain-containing protein</fullName>
    </recommendedName>
</protein>
<dbReference type="EMBL" id="KQ420299">
    <property type="protein sequence ID" value="KOF80721.1"/>
    <property type="molecule type" value="Genomic_DNA"/>
</dbReference>
<dbReference type="InterPro" id="IPR040560">
    <property type="entry name" value="SYCP2_SLD"/>
</dbReference>
<feature type="compositionally biased region" description="Low complexity" evidence="1">
    <location>
        <begin position="1194"/>
        <end position="1204"/>
    </location>
</feature>
<feature type="domain" description="Synaptonemal complex protein 2 Spt16M-like" evidence="2">
    <location>
        <begin position="123"/>
        <end position="241"/>
    </location>
</feature>
<evidence type="ECO:0000256" key="1">
    <source>
        <dbReference type="SAM" id="MobiDB-lite"/>
    </source>
</evidence>
<feature type="compositionally biased region" description="Polar residues" evidence="1">
    <location>
        <begin position="386"/>
        <end position="409"/>
    </location>
</feature>
<organism evidence="3">
    <name type="scientific">Octopus bimaculoides</name>
    <name type="common">California two-spotted octopus</name>
    <dbReference type="NCBI Taxonomy" id="37653"/>
    <lineage>
        <taxon>Eukaryota</taxon>
        <taxon>Metazoa</taxon>
        <taxon>Spiralia</taxon>
        <taxon>Lophotrochozoa</taxon>
        <taxon>Mollusca</taxon>
        <taxon>Cephalopoda</taxon>
        <taxon>Coleoidea</taxon>
        <taxon>Octopodiformes</taxon>
        <taxon>Octopoda</taxon>
        <taxon>Incirrata</taxon>
        <taxon>Octopodidae</taxon>
        <taxon>Octopus</taxon>
    </lineage>
</organism>
<dbReference type="OrthoDB" id="10256849at2759"/>
<feature type="compositionally biased region" description="Polar residues" evidence="1">
    <location>
        <begin position="1276"/>
        <end position="1297"/>
    </location>
</feature>
<feature type="compositionally biased region" description="Low complexity" evidence="1">
    <location>
        <begin position="893"/>
        <end position="924"/>
    </location>
</feature>
<evidence type="ECO:0000259" key="2">
    <source>
        <dbReference type="Pfam" id="PF18584"/>
    </source>
</evidence>
<feature type="region of interest" description="Disordered" evidence="1">
    <location>
        <begin position="557"/>
        <end position="581"/>
    </location>
</feature>
<dbReference type="PANTHER" id="PTHR15607:SF18">
    <property type="entry name" value="SYNAPTONEMAL COMPLEX PROTEIN 2-LIKE ISOFORM X1"/>
    <property type="match status" value="1"/>
</dbReference>
<gene>
    <name evidence="3" type="ORF">OCBIM_22027542mg</name>
</gene>
<feature type="compositionally biased region" description="Basic and acidic residues" evidence="1">
    <location>
        <begin position="317"/>
        <end position="332"/>
    </location>
</feature>
<evidence type="ECO:0000313" key="3">
    <source>
        <dbReference type="EMBL" id="KOF80721.1"/>
    </source>
</evidence>
<dbReference type="Pfam" id="PF18584">
    <property type="entry name" value="SYCP2_SLD"/>
    <property type="match status" value="1"/>
</dbReference>
<feature type="compositionally biased region" description="Basic and acidic residues" evidence="1">
    <location>
        <begin position="1180"/>
        <end position="1192"/>
    </location>
</feature>